<feature type="transmembrane region" description="Helical" evidence="1">
    <location>
        <begin position="156"/>
        <end position="176"/>
    </location>
</feature>
<name>A0A1H7L9E8_HALLR</name>
<accession>A0A1H7L9E8</accession>
<organism evidence="2 3">
    <name type="scientific">Haloferax larsenii</name>
    <dbReference type="NCBI Taxonomy" id="302484"/>
    <lineage>
        <taxon>Archaea</taxon>
        <taxon>Methanobacteriati</taxon>
        <taxon>Methanobacteriota</taxon>
        <taxon>Stenosarchaea group</taxon>
        <taxon>Halobacteria</taxon>
        <taxon>Halobacteriales</taxon>
        <taxon>Haloferacaceae</taxon>
        <taxon>Haloferax</taxon>
    </lineage>
</organism>
<feature type="transmembrane region" description="Helical" evidence="1">
    <location>
        <begin position="14"/>
        <end position="31"/>
    </location>
</feature>
<dbReference type="Proteomes" id="UP000183894">
    <property type="component" value="Unassembled WGS sequence"/>
</dbReference>
<keyword evidence="1" id="KW-0472">Membrane</keyword>
<evidence type="ECO:0000256" key="1">
    <source>
        <dbReference type="SAM" id="Phobius"/>
    </source>
</evidence>
<evidence type="ECO:0000313" key="3">
    <source>
        <dbReference type="Proteomes" id="UP000183894"/>
    </source>
</evidence>
<dbReference type="EMBL" id="FOAD01000002">
    <property type="protein sequence ID" value="SEK95571.1"/>
    <property type="molecule type" value="Genomic_DNA"/>
</dbReference>
<reference evidence="2 3" key="1">
    <citation type="submission" date="2016-10" db="EMBL/GenBank/DDBJ databases">
        <authorList>
            <person name="de Groot N.N."/>
        </authorList>
    </citation>
    <scope>NUCLEOTIDE SEQUENCE [LARGE SCALE GENOMIC DNA]</scope>
    <source>
        <strain evidence="2 3">CDM_5</strain>
    </source>
</reference>
<feature type="transmembrane region" description="Helical" evidence="1">
    <location>
        <begin position="74"/>
        <end position="92"/>
    </location>
</feature>
<keyword evidence="1" id="KW-0812">Transmembrane</keyword>
<feature type="transmembrane region" description="Helical" evidence="1">
    <location>
        <begin position="104"/>
        <end position="124"/>
    </location>
</feature>
<evidence type="ECO:0000313" key="2">
    <source>
        <dbReference type="EMBL" id="SEK95571.1"/>
    </source>
</evidence>
<feature type="transmembrane region" description="Helical" evidence="1">
    <location>
        <begin position="43"/>
        <end position="62"/>
    </location>
</feature>
<dbReference type="RefSeq" id="WP_139198313.1">
    <property type="nucleotide sequence ID" value="NZ_FOAD01000002.1"/>
</dbReference>
<keyword evidence="1" id="KW-1133">Transmembrane helix</keyword>
<sequence>MIGDILNKYNIDEYQLLPVILVSLIFGSIFLRNVQRITSLVEVVRVVGIGLVIILSLVYVHYTHTSNQLTNKQEGVLVLSIVLISSVILSVLHFHDGRQYSDELVLGLIGFSLLGVGNLIWPYLPTPSNRVVGCVFLLLGVGTATTTVSRPELRPYFIYGILMGGLFILLGLGLFLTPNVFD</sequence>
<gene>
    <name evidence="2" type="ORF">SAMN04488691_102254</name>
</gene>
<protein>
    <submittedName>
        <fullName evidence="2">Uncharacterized protein</fullName>
    </submittedName>
</protein>
<feature type="transmembrane region" description="Helical" evidence="1">
    <location>
        <begin position="130"/>
        <end position="149"/>
    </location>
</feature>
<dbReference type="AlphaFoldDB" id="A0A1H7L9E8"/>
<proteinExistence type="predicted"/>